<evidence type="ECO:0000313" key="7">
    <source>
        <dbReference type="Proteomes" id="UP001477870"/>
    </source>
</evidence>
<keyword evidence="2 6" id="KW-0560">Oxidoreductase</keyword>
<dbReference type="Gene3D" id="2.170.150.20">
    <property type="entry name" value="Peptide methionine sulfoxide reductase"/>
    <property type="match status" value="1"/>
</dbReference>
<evidence type="ECO:0000256" key="4">
    <source>
        <dbReference type="SAM" id="SignalP"/>
    </source>
</evidence>
<proteinExistence type="predicted"/>
<evidence type="ECO:0000259" key="5">
    <source>
        <dbReference type="PROSITE" id="PS51790"/>
    </source>
</evidence>
<comment type="caution">
    <text evidence="6">The sequence shown here is derived from an EMBL/GenBank/DDBJ whole genome shotgun (WGS) entry which is preliminary data.</text>
</comment>
<evidence type="ECO:0000256" key="2">
    <source>
        <dbReference type="ARBA" id="ARBA00023002"/>
    </source>
</evidence>
<sequence>MQRRSFLKYSSIVGANIAMLGAGIVSAKAASGKYPPEAGDMTYEVTKTVEEWRAILSETQFNVLRKEDTERAFTSPLNDEKRAGTFHCAGCDLPIYASETKYDSGTGWPSFYDNIDDAVRTKEDNSFFSTRTEVHCRRCGGHLGHIFDDGPEPTGLRHCLNGVALKFVPA</sequence>
<dbReference type="InterPro" id="IPR028427">
    <property type="entry name" value="Met_Sox_Rdtase_MsrB"/>
</dbReference>
<organism evidence="6 7">
    <name type="scientific">Ahrensia kielensis</name>
    <dbReference type="NCBI Taxonomy" id="76980"/>
    <lineage>
        <taxon>Bacteria</taxon>
        <taxon>Pseudomonadati</taxon>
        <taxon>Pseudomonadota</taxon>
        <taxon>Alphaproteobacteria</taxon>
        <taxon>Hyphomicrobiales</taxon>
        <taxon>Ahrensiaceae</taxon>
        <taxon>Ahrensia</taxon>
    </lineage>
</organism>
<evidence type="ECO:0000313" key="6">
    <source>
        <dbReference type="EMBL" id="MEM5501502.1"/>
    </source>
</evidence>
<dbReference type="EC" id="1.8.4.12" evidence="1"/>
<dbReference type="NCBIfam" id="TIGR00357">
    <property type="entry name" value="peptide-methionine (R)-S-oxide reductase MsrB"/>
    <property type="match status" value="1"/>
</dbReference>
<dbReference type="SUPFAM" id="SSF51316">
    <property type="entry name" value="Mss4-like"/>
    <property type="match status" value="1"/>
</dbReference>
<feature type="domain" description="MsrB" evidence="5">
    <location>
        <begin position="49"/>
        <end position="170"/>
    </location>
</feature>
<dbReference type="PROSITE" id="PS51790">
    <property type="entry name" value="MSRB"/>
    <property type="match status" value="1"/>
</dbReference>
<dbReference type="EMBL" id="JBBMQO010000004">
    <property type="protein sequence ID" value="MEM5501502.1"/>
    <property type="molecule type" value="Genomic_DNA"/>
</dbReference>
<dbReference type="GO" id="GO:0033743">
    <property type="term" value="F:peptide-methionine (R)-S-oxide reductase activity"/>
    <property type="evidence" value="ECO:0007669"/>
    <property type="project" value="UniProtKB-EC"/>
</dbReference>
<accession>A0ABU9T5U6</accession>
<dbReference type="PANTHER" id="PTHR10173">
    <property type="entry name" value="METHIONINE SULFOXIDE REDUCTASE"/>
    <property type="match status" value="1"/>
</dbReference>
<keyword evidence="7" id="KW-1185">Reference proteome</keyword>
<evidence type="ECO:0000256" key="1">
    <source>
        <dbReference type="ARBA" id="ARBA00012499"/>
    </source>
</evidence>
<reference evidence="6 7" key="1">
    <citation type="submission" date="2024-03" db="EMBL/GenBank/DDBJ databases">
        <title>Community enrichment and isolation of bacterial strains for fucoidan degradation.</title>
        <authorList>
            <person name="Sichert A."/>
        </authorList>
    </citation>
    <scope>NUCLEOTIDE SEQUENCE [LARGE SCALE GENOMIC DNA]</scope>
    <source>
        <strain evidence="6 7">AS62</strain>
    </source>
</reference>
<gene>
    <name evidence="6" type="primary">msrB</name>
    <name evidence="6" type="ORF">WNY59_07870</name>
</gene>
<evidence type="ECO:0000256" key="3">
    <source>
        <dbReference type="ARBA" id="ARBA00048488"/>
    </source>
</evidence>
<dbReference type="Pfam" id="PF01641">
    <property type="entry name" value="SelR"/>
    <property type="match status" value="1"/>
</dbReference>
<dbReference type="InterPro" id="IPR011057">
    <property type="entry name" value="Mss4-like_sf"/>
</dbReference>
<dbReference type="Proteomes" id="UP001477870">
    <property type="component" value="Unassembled WGS sequence"/>
</dbReference>
<comment type="catalytic activity">
    <reaction evidence="3">
        <text>L-methionyl-[protein] + [thioredoxin]-disulfide + H2O = L-methionyl-(R)-S-oxide-[protein] + [thioredoxin]-dithiol</text>
        <dbReference type="Rhea" id="RHEA:24164"/>
        <dbReference type="Rhea" id="RHEA-COMP:10698"/>
        <dbReference type="Rhea" id="RHEA-COMP:10700"/>
        <dbReference type="Rhea" id="RHEA-COMP:12313"/>
        <dbReference type="Rhea" id="RHEA-COMP:12314"/>
        <dbReference type="ChEBI" id="CHEBI:15377"/>
        <dbReference type="ChEBI" id="CHEBI:16044"/>
        <dbReference type="ChEBI" id="CHEBI:29950"/>
        <dbReference type="ChEBI" id="CHEBI:45764"/>
        <dbReference type="ChEBI" id="CHEBI:50058"/>
        <dbReference type="EC" id="1.8.4.12"/>
    </reaction>
</comment>
<name>A0ABU9T5U6_9HYPH</name>
<keyword evidence="4" id="KW-0732">Signal</keyword>
<feature type="signal peptide" evidence="4">
    <location>
        <begin position="1"/>
        <end position="29"/>
    </location>
</feature>
<protein>
    <recommendedName>
        <fullName evidence="1">peptide-methionine (R)-S-oxide reductase</fullName>
        <ecNumber evidence="1">1.8.4.12</ecNumber>
    </recommendedName>
</protein>
<feature type="chain" id="PRO_5046750509" description="peptide-methionine (R)-S-oxide reductase" evidence="4">
    <location>
        <begin position="30"/>
        <end position="170"/>
    </location>
</feature>
<dbReference type="PANTHER" id="PTHR10173:SF57">
    <property type="entry name" value="PEPTIDE-METHIONINE (R)-S-OXIDE REDUCTASE"/>
    <property type="match status" value="1"/>
</dbReference>
<dbReference type="InterPro" id="IPR002579">
    <property type="entry name" value="Met_Sox_Rdtase_MsrB_dom"/>
</dbReference>
<dbReference type="RefSeq" id="WP_342848002.1">
    <property type="nucleotide sequence ID" value="NZ_JBBMQO010000004.1"/>
</dbReference>